<sequence>MDFHSPYFFGYVLGFIHLLGIIAALHAVLTVRTAQGAIAWAMSLLFIPYLTLIPYLVFGARSFNAYIQARRQANQEMHVAMASLNWRPWVEEALTARESGSYAALRAMPKLGRMPCLANNQVKLLIDGETTFEAIFTAIAAARKSVLVQFFIIHDDGIGRALQQLLLRKAAEGVEIFVLYDRVGSHALPASYSQVLREGGVQIKAFATRGGWFNRFQVNFRNHRKIVVVDGIDGFLGGHNVGDEYLGGNPRLSPWRDTHVQVSGPVVACLQESFAEDWYWATRQLPPLILPDTYPDNGVLCQLLASGPADPQETCSLFFVEAIHSASHRVWITTPYFIPDEAVFAALRLAVLRGVDVRILIPARPDHRIVYAASSLFAFEAVRAGVRMFRYQPGFLHQKVVLVDDEVSAIGSANLDNRSFRLNFEITLLTVDRAFADQVEAMLLDDLAQAKEITAEDSRDTHRLQQLGMRIARLISPIL</sequence>
<accession>A0ACC6JX06</accession>
<comment type="caution">
    <text evidence="1">The sequence shown here is derived from an EMBL/GenBank/DDBJ whole genome shotgun (WGS) entry which is preliminary data.</text>
</comment>
<dbReference type="EMBL" id="JAVDTH010000001">
    <property type="protein sequence ID" value="MDR6710686.1"/>
    <property type="molecule type" value="Genomic_DNA"/>
</dbReference>
<gene>
    <name evidence="1" type="ORF">J2W83_000275</name>
</gene>
<organism evidence="1 2">
    <name type="scientific">Pseudomonas hunanensis</name>
    <dbReference type="NCBI Taxonomy" id="1247546"/>
    <lineage>
        <taxon>Bacteria</taxon>
        <taxon>Pseudomonadati</taxon>
        <taxon>Pseudomonadota</taxon>
        <taxon>Gammaproteobacteria</taxon>
        <taxon>Pseudomonadales</taxon>
        <taxon>Pseudomonadaceae</taxon>
        <taxon>Pseudomonas</taxon>
    </lineage>
</organism>
<dbReference type="EC" id="2.7.8.-" evidence="1"/>
<dbReference type="Proteomes" id="UP001259587">
    <property type="component" value="Unassembled WGS sequence"/>
</dbReference>
<name>A0ACC6JX06_9PSED</name>
<keyword evidence="1" id="KW-0808">Transferase</keyword>
<reference evidence="1" key="1">
    <citation type="submission" date="2023-07" db="EMBL/GenBank/DDBJ databases">
        <title>Sorghum-associated microbial communities from plants grown in Nebraska, USA.</title>
        <authorList>
            <person name="Schachtman D."/>
        </authorList>
    </citation>
    <scope>NUCLEOTIDE SEQUENCE</scope>
    <source>
        <strain evidence="1">BE56</strain>
    </source>
</reference>
<evidence type="ECO:0000313" key="1">
    <source>
        <dbReference type="EMBL" id="MDR6710686.1"/>
    </source>
</evidence>
<protein>
    <submittedName>
        <fullName evidence="1">Cardiolipin synthase</fullName>
        <ecNumber evidence="1">2.7.8.-</ecNumber>
    </submittedName>
</protein>
<evidence type="ECO:0000313" key="2">
    <source>
        <dbReference type="Proteomes" id="UP001259587"/>
    </source>
</evidence>
<keyword evidence="2" id="KW-1185">Reference proteome</keyword>
<proteinExistence type="predicted"/>